<proteinExistence type="predicted"/>
<comment type="caution">
    <text evidence="2">The sequence shown here is derived from an EMBL/GenBank/DDBJ whole genome shotgun (WGS) entry which is preliminary data.</text>
</comment>
<dbReference type="AlphaFoldDB" id="A0A9P8AP33"/>
<evidence type="ECO:0000313" key="1">
    <source>
        <dbReference type="EMBL" id="KAG7439748.1"/>
    </source>
</evidence>
<name>A0A9P8AP33_9AGAR</name>
<sequence length="103" mass="11477">MNGLGHPEAALGNELRCAFVYNLSTPVGRDGCVHACRAPASGAIEFHEVPPWIRQCIRCTCMSKYQPVDLVNIHEWVGFSRHRFRGYQAALPVSHTPSTLDTR</sequence>
<accession>A0A9P8AP33</accession>
<dbReference type="EMBL" id="MU250585">
    <property type="protein sequence ID" value="KAG7439748.1"/>
    <property type="molecule type" value="Genomic_DNA"/>
</dbReference>
<gene>
    <name evidence="2" type="ORF">BT62DRAFT_374491</name>
    <name evidence="1" type="ORF">BT62DRAFT_692051</name>
</gene>
<evidence type="ECO:0000313" key="2">
    <source>
        <dbReference type="EMBL" id="KAG7442534.1"/>
    </source>
</evidence>
<keyword evidence="3" id="KW-1185">Reference proteome</keyword>
<organism evidence="2 3">
    <name type="scientific">Guyanagaster necrorhizus</name>
    <dbReference type="NCBI Taxonomy" id="856835"/>
    <lineage>
        <taxon>Eukaryota</taxon>
        <taxon>Fungi</taxon>
        <taxon>Dikarya</taxon>
        <taxon>Basidiomycota</taxon>
        <taxon>Agaricomycotina</taxon>
        <taxon>Agaricomycetes</taxon>
        <taxon>Agaricomycetidae</taxon>
        <taxon>Agaricales</taxon>
        <taxon>Marasmiineae</taxon>
        <taxon>Physalacriaceae</taxon>
        <taxon>Guyanagaster</taxon>
    </lineage>
</organism>
<dbReference type="Proteomes" id="UP000812287">
    <property type="component" value="Unassembled WGS sequence"/>
</dbReference>
<protein>
    <submittedName>
        <fullName evidence="2">Uncharacterized protein</fullName>
    </submittedName>
</protein>
<reference evidence="2" key="1">
    <citation type="submission" date="2020-11" db="EMBL/GenBank/DDBJ databases">
        <title>Adaptations for nitrogen fixation in a non-lichenized fungal sporocarp promotes dispersal by wood-feeding termites.</title>
        <authorList>
            <consortium name="DOE Joint Genome Institute"/>
            <person name="Koch R.A."/>
            <person name="Yoon G."/>
            <person name="Arayal U."/>
            <person name="Lail K."/>
            <person name="Amirebrahimi M."/>
            <person name="Labutti K."/>
            <person name="Lipzen A."/>
            <person name="Riley R."/>
            <person name="Barry K."/>
            <person name="Henrissat B."/>
            <person name="Grigoriev I.V."/>
            <person name="Herr J.R."/>
            <person name="Aime M.C."/>
        </authorList>
    </citation>
    <scope>NUCLEOTIDE SEQUENCE</scope>
    <source>
        <strain evidence="2">MCA 3950</strain>
    </source>
</reference>
<dbReference type="RefSeq" id="XP_043036034.1">
    <property type="nucleotide sequence ID" value="XM_043180683.1"/>
</dbReference>
<dbReference type="GeneID" id="66102979"/>
<dbReference type="EMBL" id="MU250550">
    <property type="protein sequence ID" value="KAG7442534.1"/>
    <property type="molecule type" value="Genomic_DNA"/>
</dbReference>
<evidence type="ECO:0000313" key="3">
    <source>
        <dbReference type="Proteomes" id="UP000812287"/>
    </source>
</evidence>